<accession>A0A167CFC9</accession>
<dbReference type="EMBL" id="CP014500">
    <property type="protein sequence ID" value="ANB11616.1"/>
    <property type="molecule type" value="Genomic_DNA"/>
</dbReference>
<sequence>MNTSLSLRSVSGTSQRLPKRDRIIQSTDVDALSSKYSAYLKGYISKDRDPFVEPLVAQFTAGKGSTTNNAFIAKLPLINRGEWTPEIDDSSEARGAMRSGV</sequence>
<dbReference type="Gene3D" id="3.40.50.150">
    <property type="entry name" value="Vaccinia Virus protein VP39"/>
    <property type="match status" value="1"/>
</dbReference>
<organism evidence="1 2">
    <name type="scientific">Sugiyamaella lignohabitans</name>
    <dbReference type="NCBI Taxonomy" id="796027"/>
    <lineage>
        <taxon>Eukaryota</taxon>
        <taxon>Fungi</taxon>
        <taxon>Dikarya</taxon>
        <taxon>Ascomycota</taxon>
        <taxon>Saccharomycotina</taxon>
        <taxon>Dipodascomycetes</taxon>
        <taxon>Dipodascales</taxon>
        <taxon>Trichomonascaceae</taxon>
        <taxon>Sugiyamaella</taxon>
    </lineage>
</organism>
<evidence type="ECO:0000313" key="1">
    <source>
        <dbReference type="EMBL" id="ANB11616.1"/>
    </source>
</evidence>
<dbReference type="Proteomes" id="UP000189580">
    <property type="component" value="Chromosome c"/>
</dbReference>
<protein>
    <submittedName>
        <fullName evidence="1">Uncharacterized protein</fullName>
    </submittedName>
</protein>
<evidence type="ECO:0000313" key="2">
    <source>
        <dbReference type="Proteomes" id="UP000189580"/>
    </source>
</evidence>
<gene>
    <name evidence="1" type="ORF">AWJ20_4437</name>
</gene>
<dbReference type="GeneID" id="30036569"/>
<reference evidence="1 2" key="1">
    <citation type="submission" date="2016-02" db="EMBL/GenBank/DDBJ databases">
        <title>Complete genome sequence and transcriptome regulation of the pentose utilising yeast Sugiyamaella lignohabitans.</title>
        <authorList>
            <person name="Bellasio M."/>
            <person name="Peymann A."/>
            <person name="Valli M."/>
            <person name="Sipitzky M."/>
            <person name="Graf A."/>
            <person name="Sauer M."/>
            <person name="Marx H."/>
            <person name="Mattanovich D."/>
        </authorList>
    </citation>
    <scope>NUCLEOTIDE SEQUENCE [LARGE SCALE GENOMIC DNA]</scope>
    <source>
        <strain evidence="1 2">CBS 10342</strain>
    </source>
</reference>
<proteinExistence type="predicted"/>
<dbReference type="OrthoDB" id="203237at2759"/>
<dbReference type="InterPro" id="IPR029063">
    <property type="entry name" value="SAM-dependent_MTases_sf"/>
</dbReference>
<dbReference type="KEGG" id="slb:AWJ20_4437"/>
<keyword evidence="2" id="KW-1185">Reference proteome</keyword>
<dbReference type="RefSeq" id="XP_018734093.1">
    <property type="nucleotide sequence ID" value="XM_018881506.1"/>
</dbReference>
<dbReference type="AlphaFoldDB" id="A0A167CFC9"/>
<name>A0A167CFC9_9ASCO</name>